<dbReference type="Proteomes" id="UP001156903">
    <property type="component" value="Unassembled WGS sequence"/>
</dbReference>
<evidence type="ECO:0000313" key="2">
    <source>
        <dbReference type="Proteomes" id="UP001156903"/>
    </source>
</evidence>
<gene>
    <name evidence="1" type="ORF">GCM10007935_02870</name>
</gene>
<evidence type="ECO:0000313" key="1">
    <source>
        <dbReference type="EMBL" id="GLS12859.1"/>
    </source>
</evidence>
<keyword evidence="2" id="KW-1185">Reference proteome</keyword>
<sequence length="84" mass="8766">MRAAASAALGCTARPGSLAQAEAVRKETDKRALKASLQAFMEAKSVSADAFSDVRPVNGSRGVGNICNTVSDYQKTSADKHLPL</sequence>
<reference evidence="2" key="1">
    <citation type="journal article" date="2019" name="Int. J. Syst. Evol. Microbiol.">
        <title>The Global Catalogue of Microorganisms (GCM) 10K type strain sequencing project: providing services to taxonomists for standard genome sequencing and annotation.</title>
        <authorList>
            <consortium name="The Broad Institute Genomics Platform"/>
            <consortium name="The Broad Institute Genome Sequencing Center for Infectious Disease"/>
            <person name="Wu L."/>
            <person name="Ma J."/>
        </authorList>
    </citation>
    <scope>NUCLEOTIDE SEQUENCE [LARGE SCALE GENOMIC DNA]</scope>
    <source>
        <strain evidence="2">NBRC 109341</strain>
    </source>
</reference>
<dbReference type="EMBL" id="BSPB01000002">
    <property type="protein sequence ID" value="GLS12859.1"/>
    <property type="molecule type" value="Genomic_DNA"/>
</dbReference>
<comment type="caution">
    <text evidence="1">The sequence shown here is derived from an EMBL/GenBank/DDBJ whole genome shotgun (WGS) entry which is preliminary data.</text>
</comment>
<proteinExistence type="predicted"/>
<protein>
    <submittedName>
        <fullName evidence="1">Uncharacterized protein</fullName>
    </submittedName>
</protein>
<organism evidence="1 2">
    <name type="scientific">Hydrogenophaga electricum</name>
    <dbReference type="NCBI Taxonomy" id="1230953"/>
    <lineage>
        <taxon>Bacteria</taxon>
        <taxon>Pseudomonadati</taxon>
        <taxon>Pseudomonadota</taxon>
        <taxon>Betaproteobacteria</taxon>
        <taxon>Burkholderiales</taxon>
        <taxon>Comamonadaceae</taxon>
        <taxon>Hydrogenophaga</taxon>
    </lineage>
</organism>
<accession>A0ABQ6BZC3</accession>
<name>A0ABQ6BZC3_9BURK</name>